<dbReference type="InterPro" id="IPR012334">
    <property type="entry name" value="Pectin_lyas_fold"/>
</dbReference>
<evidence type="ECO:0008006" key="3">
    <source>
        <dbReference type="Google" id="ProtNLM"/>
    </source>
</evidence>
<reference evidence="2" key="1">
    <citation type="submission" date="2018-05" db="EMBL/GenBank/DDBJ databases">
        <authorList>
            <person name="Lanie J.A."/>
            <person name="Ng W.-L."/>
            <person name="Kazmierczak K.M."/>
            <person name="Andrzejewski T.M."/>
            <person name="Davidsen T.M."/>
            <person name="Wayne K.J."/>
            <person name="Tettelin H."/>
            <person name="Glass J.I."/>
            <person name="Rusch D."/>
            <person name="Podicherti R."/>
            <person name="Tsui H.-C.T."/>
            <person name="Winkler M.E."/>
        </authorList>
    </citation>
    <scope>NUCLEOTIDE SEQUENCE</scope>
</reference>
<proteinExistence type="predicted"/>
<dbReference type="EMBL" id="UINC01019493">
    <property type="protein sequence ID" value="SVA82561.1"/>
    <property type="molecule type" value="Genomic_DNA"/>
</dbReference>
<gene>
    <name evidence="2" type="ORF">METZ01_LOCUS135415</name>
</gene>
<keyword evidence="1" id="KW-0472">Membrane</keyword>
<name>A0A381Z0W4_9ZZZZ</name>
<dbReference type="AlphaFoldDB" id="A0A381Z0W4"/>
<evidence type="ECO:0000256" key="1">
    <source>
        <dbReference type="SAM" id="Phobius"/>
    </source>
</evidence>
<dbReference type="Gene3D" id="2.160.20.10">
    <property type="entry name" value="Single-stranded right-handed beta-helix, Pectin lyase-like"/>
    <property type="match status" value="1"/>
</dbReference>
<feature type="non-terminal residue" evidence="2">
    <location>
        <position position="861"/>
    </location>
</feature>
<accession>A0A381Z0W4</accession>
<organism evidence="2">
    <name type="scientific">marine metagenome</name>
    <dbReference type="NCBI Taxonomy" id="408172"/>
    <lineage>
        <taxon>unclassified sequences</taxon>
        <taxon>metagenomes</taxon>
        <taxon>ecological metagenomes</taxon>
    </lineage>
</organism>
<evidence type="ECO:0000313" key="2">
    <source>
        <dbReference type="EMBL" id="SVA82561.1"/>
    </source>
</evidence>
<dbReference type="SUPFAM" id="SSF51126">
    <property type="entry name" value="Pectin lyase-like"/>
    <property type="match status" value="1"/>
</dbReference>
<keyword evidence="1" id="KW-1133">Transmembrane helix</keyword>
<feature type="transmembrane region" description="Helical" evidence="1">
    <location>
        <begin position="12"/>
        <end position="33"/>
    </location>
</feature>
<dbReference type="InterPro" id="IPR011050">
    <property type="entry name" value="Pectin_lyase_fold/virulence"/>
</dbReference>
<keyword evidence="1" id="KW-0812">Transmembrane</keyword>
<sequence>MKNLFLKFYKQFPLRITLLILFFAFIMTGFFLISSKSNFKEYVKAKAPNLYLIIRDEIIYPIFKQKVVGASLGEDISMIKLVLSRKDVAHFTELYRRYEIEGGLGYYSQNNQWKKAELFYKGIKYKIKIKSHGRNPTSHRVGKYISFGIKLRGNHQINNANRFNLLIHERIDSRYSLTKDLATRFDLLIQKQALVNLKINDWEEKLYYFEHRLNSSFMEAQGNSPLKLFKYDVSEHETEDKSLILAEKRLINDFDPLLYSQMFKESQEAEGFIGKNGEELLERYLALNQAIVNNKSQEIHSFFDEDYITSFNAVRLILGYTGHGSVRGNLYIFFNMANGKFYPILTRDHTPDYLPKNGTIENKINVWGIISDTTRVIKLPLFHLLSQNDHLRQITYKKLFHFIQQEEDRLPNLHKKTVIDLQKIYYLGFFKEFLRMIGIGKFKDITKTNFKLLKQYLNDAKPQINLSGKEGKLLISLKPKSMSGLRVKKFLIQLPSTFANQSLRLTRLSWFEPKKDIINSDRVEAMVKVGPKGQIDLHKTLSELSFFDALDSESLPLSRNYQIIIQANHPTFDWSKYLVKNKIEVEFLNLVTGKIVEENSVNLIGTTESSFTPLLVQLTQKTQKKYQWEKVFPQAYKEGNEVKIPKGNYFLSEDLIFPRGSQVVLNAGTKITLAKGVGLLIQGSLIVEGTKEQPVIITAVKPKEAFGTFAVLGTGKEISRINYLKLSHGNEKWMNGAYFSGAFALHYQKEVIIENSEFIEGQADDGVNIKFSKVYLMNNIFKNNYADQIDLDYCVGVVRDSSFLYEIKRDKNGDGLDISGSQIYASGNLFSNFNDKGISAGEKSHIFITNNHFKQNNVGSA</sequence>
<protein>
    <recommendedName>
        <fullName evidence="3">Right handed beta helix domain-containing protein</fullName>
    </recommendedName>
</protein>